<accession>A0ABS1D8N4</accession>
<dbReference type="Gene3D" id="2.60.120.10">
    <property type="entry name" value="Jelly Rolls"/>
    <property type="match status" value="1"/>
</dbReference>
<gene>
    <name evidence="1" type="ORF">CKO45_32040</name>
</gene>
<sequence length="81" mass="9137">MTDAVPAFAPILRAPGEGLRNAAFGERLLRIRGAETAGRFALWEEPVPPGWGPPLHVHGREDEFFQVLEGRLRFRCADRVW</sequence>
<evidence type="ECO:0000313" key="2">
    <source>
        <dbReference type="Proteomes" id="UP000697995"/>
    </source>
</evidence>
<organism evidence="1 2">
    <name type="scientific">Paracraurococcus ruber</name>
    <dbReference type="NCBI Taxonomy" id="77675"/>
    <lineage>
        <taxon>Bacteria</taxon>
        <taxon>Pseudomonadati</taxon>
        <taxon>Pseudomonadota</taxon>
        <taxon>Alphaproteobacteria</taxon>
        <taxon>Acetobacterales</taxon>
        <taxon>Roseomonadaceae</taxon>
        <taxon>Paracraurococcus</taxon>
    </lineage>
</organism>
<protein>
    <recommendedName>
        <fullName evidence="3">Cupin domain-containing protein</fullName>
    </recommendedName>
</protein>
<keyword evidence="2" id="KW-1185">Reference proteome</keyword>
<reference evidence="1 2" key="1">
    <citation type="journal article" date="2020" name="Microorganisms">
        <title>Osmotic Adaptation and Compatible Solute Biosynthesis of Phototrophic Bacteria as Revealed from Genome Analyses.</title>
        <authorList>
            <person name="Imhoff J.F."/>
            <person name="Rahn T."/>
            <person name="Kunzel S."/>
            <person name="Keller A."/>
            <person name="Neulinger S.C."/>
        </authorList>
    </citation>
    <scope>NUCLEOTIDE SEQUENCE [LARGE SCALE GENOMIC DNA]</scope>
    <source>
        <strain evidence="1 2">DSM 15382</strain>
    </source>
</reference>
<name>A0ABS1D8N4_9PROT</name>
<proteinExistence type="predicted"/>
<dbReference type="InterPro" id="IPR014710">
    <property type="entry name" value="RmlC-like_jellyroll"/>
</dbReference>
<dbReference type="Proteomes" id="UP000697995">
    <property type="component" value="Unassembled WGS sequence"/>
</dbReference>
<feature type="non-terminal residue" evidence="1">
    <location>
        <position position="81"/>
    </location>
</feature>
<evidence type="ECO:0008006" key="3">
    <source>
        <dbReference type="Google" id="ProtNLM"/>
    </source>
</evidence>
<dbReference type="SUPFAM" id="SSF51182">
    <property type="entry name" value="RmlC-like cupins"/>
    <property type="match status" value="1"/>
</dbReference>
<dbReference type="InterPro" id="IPR011051">
    <property type="entry name" value="RmlC_Cupin_sf"/>
</dbReference>
<comment type="caution">
    <text evidence="1">The sequence shown here is derived from an EMBL/GenBank/DDBJ whole genome shotgun (WGS) entry which is preliminary data.</text>
</comment>
<dbReference type="EMBL" id="NRSG01000771">
    <property type="protein sequence ID" value="MBK1662800.1"/>
    <property type="molecule type" value="Genomic_DNA"/>
</dbReference>
<evidence type="ECO:0000313" key="1">
    <source>
        <dbReference type="EMBL" id="MBK1662800.1"/>
    </source>
</evidence>